<dbReference type="InterPro" id="IPR034660">
    <property type="entry name" value="DinB/YfiT-like"/>
</dbReference>
<reference evidence="1 2" key="1">
    <citation type="journal article" date="2018" name="Int. J. Syst. Evol. Microbiol.">
        <title>Epidermidibacterium keratini gen. nov., sp. nov., a member of the family Sporichthyaceae, isolated from keratin epidermis.</title>
        <authorList>
            <person name="Lee D.G."/>
            <person name="Trujillo M.E."/>
            <person name="Kang S."/>
            <person name="Nam J.J."/>
            <person name="Kim Y.J."/>
        </authorList>
    </citation>
    <scope>NUCLEOTIDE SEQUENCE [LARGE SCALE GENOMIC DNA]</scope>
    <source>
        <strain evidence="1 2">EPI-7</strain>
    </source>
</reference>
<dbReference type="SUPFAM" id="SSF109854">
    <property type="entry name" value="DinB/YfiT-like putative metalloenzymes"/>
    <property type="match status" value="1"/>
</dbReference>
<dbReference type="RefSeq" id="WP_159544052.1">
    <property type="nucleotide sequence ID" value="NZ_CP047156.1"/>
</dbReference>
<evidence type="ECO:0000313" key="1">
    <source>
        <dbReference type="EMBL" id="QHC00002.1"/>
    </source>
</evidence>
<protein>
    <submittedName>
        <fullName evidence="1">DUF664 domain-containing protein</fullName>
    </submittedName>
</protein>
<accession>A0A7L4YLS8</accession>
<dbReference type="OrthoDB" id="4548523at2"/>
<dbReference type="Pfam" id="PF04978">
    <property type="entry name" value="MST"/>
    <property type="match status" value="1"/>
</dbReference>
<name>A0A7L4YLS8_9ACTN</name>
<dbReference type="KEGG" id="eke:EK0264_06735"/>
<dbReference type="InterPro" id="IPR007061">
    <property type="entry name" value="MST-like"/>
</dbReference>
<dbReference type="AlphaFoldDB" id="A0A7L4YLS8"/>
<gene>
    <name evidence="1" type="ORF">EK0264_06735</name>
</gene>
<dbReference type="Gene3D" id="1.20.120.450">
    <property type="entry name" value="dinb family like domain"/>
    <property type="match status" value="1"/>
</dbReference>
<keyword evidence="2" id="KW-1185">Reference proteome</keyword>
<evidence type="ECO:0000313" key="2">
    <source>
        <dbReference type="Proteomes" id="UP000463857"/>
    </source>
</evidence>
<proteinExistence type="predicted"/>
<dbReference type="EMBL" id="CP047156">
    <property type="protein sequence ID" value="QHC00002.1"/>
    <property type="molecule type" value="Genomic_DNA"/>
</dbReference>
<dbReference type="InParanoid" id="A0A7L4YLS8"/>
<dbReference type="Proteomes" id="UP000463857">
    <property type="component" value="Chromosome"/>
</dbReference>
<sequence length="170" mass="18685">MTDPDGPAYYDADLATQLNAFIDQHREMLLASLDGLTEAEVRARVVPSKTTLLGLLKHARFVERVWLGEAVTGQSRADLGIEPSPDESFDLTDADTIESVRSAYVAAAEQSRQAARELAPDAMLTGNRRGPITMRWVQLHLLRELAQHCGHADIIREQLLAARDEGPGRG</sequence>
<organism evidence="1 2">
    <name type="scientific">Epidermidibacterium keratini</name>
    <dbReference type="NCBI Taxonomy" id="1891644"/>
    <lineage>
        <taxon>Bacteria</taxon>
        <taxon>Bacillati</taxon>
        <taxon>Actinomycetota</taxon>
        <taxon>Actinomycetes</taxon>
        <taxon>Sporichthyales</taxon>
        <taxon>Sporichthyaceae</taxon>
        <taxon>Epidermidibacterium</taxon>
    </lineage>
</organism>